<proteinExistence type="predicted"/>
<sequence>MNSSQEKSIDSEQVQNLRNEQNLGVAVQNQILVPEMVLMGEELKTRDSLKRGQQNERMNKEGVDNKLVLVTEQADLSVPPRQVHESPRDCTLNSISMVSDDINDYYRVIHFEDEFDQDTQSIGAEEHDDEEDEETSDHLIKAFGPTIDSDLLKEI</sequence>
<keyword evidence="3" id="KW-1185">Reference proteome</keyword>
<evidence type="ECO:0000313" key="3">
    <source>
        <dbReference type="Proteomes" id="UP000823775"/>
    </source>
</evidence>
<dbReference type="EMBL" id="JACEIK010006768">
    <property type="protein sequence ID" value="MCE3049223.1"/>
    <property type="molecule type" value="Genomic_DNA"/>
</dbReference>
<accession>A0ABS8WEL0</accession>
<feature type="compositionally biased region" description="Acidic residues" evidence="1">
    <location>
        <begin position="126"/>
        <end position="135"/>
    </location>
</feature>
<feature type="region of interest" description="Disordered" evidence="1">
    <location>
        <begin position="118"/>
        <end position="137"/>
    </location>
</feature>
<organism evidence="2 3">
    <name type="scientific">Datura stramonium</name>
    <name type="common">Jimsonweed</name>
    <name type="synonym">Common thornapple</name>
    <dbReference type="NCBI Taxonomy" id="4076"/>
    <lineage>
        <taxon>Eukaryota</taxon>
        <taxon>Viridiplantae</taxon>
        <taxon>Streptophyta</taxon>
        <taxon>Embryophyta</taxon>
        <taxon>Tracheophyta</taxon>
        <taxon>Spermatophyta</taxon>
        <taxon>Magnoliopsida</taxon>
        <taxon>eudicotyledons</taxon>
        <taxon>Gunneridae</taxon>
        <taxon>Pentapetalae</taxon>
        <taxon>asterids</taxon>
        <taxon>lamiids</taxon>
        <taxon>Solanales</taxon>
        <taxon>Solanaceae</taxon>
        <taxon>Solanoideae</taxon>
        <taxon>Datureae</taxon>
        <taxon>Datura</taxon>
    </lineage>
</organism>
<name>A0ABS8WEL0_DATST</name>
<reference evidence="2 3" key="1">
    <citation type="journal article" date="2021" name="BMC Genomics">
        <title>Datura genome reveals duplications of psychoactive alkaloid biosynthetic genes and high mutation rate following tissue culture.</title>
        <authorList>
            <person name="Rajewski A."/>
            <person name="Carter-House D."/>
            <person name="Stajich J."/>
            <person name="Litt A."/>
        </authorList>
    </citation>
    <scope>NUCLEOTIDE SEQUENCE [LARGE SCALE GENOMIC DNA]</scope>
    <source>
        <strain evidence="2">AR-01</strain>
    </source>
</reference>
<comment type="caution">
    <text evidence="2">The sequence shown here is derived from an EMBL/GenBank/DDBJ whole genome shotgun (WGS) entry which is preliminary data.</text>
</comment>
<dbReference type="Proteomes" id="UP000823775">
    <property type="component" value="Unassembled WGS sequence"/>
</dbReference>
<protein>
    <submittedName>
        <fullName evidence="2">Uncharacterized protein</fullName>
    </submittedName>
</protein>
<gene>
    <name evidence="2" type="ORF">HAX54_044415</name>
</gene>
<evidence type="ECO:0000256" key="1">
    <source>
        <dbReference type="SAM" id="MobiDB-lite"/>
    </source>
</evidence>
<evidence type="ECO:0000313" key="2">
    <source>
        <dbReference type="EMBL" id="MCE3049223.1"/>
    </source>
</evidence>